<reference evidence="2" key="1">
    <citation type="journal article" date="2013" name="Science">
        <title>The Amborella genome and the evolution of flowering plants.</title>
        <authorList>
            <consortium name="Amborella Genome Project"/>
        </authorList>
    </citation>
    <scope>NUCLEOTIDE SEQUENCE [LARGE SCALE GENOMIC DNA]</scope>
</reference>
<proteinExistence type="predicted"/>
<gene>
    <name evidence="1" type="ORF">AMTR_s00086p00150500</name>
</gene>
<keyword evidence="2" id="KW-1185">Reference proteome</keyword>
<sequence>MRKDLKYRTKKENAKRDFKKKGDLEMHYAHIFPATSSAGSAVSTGEAIPNYLHIGGRGRPPHLIITMTSISRARVSVVDWGWDLIIREEAVPQEEPAGPPTLSKIRPFVKDSGDVYLRSRTLCRLSRRRTRRRRGGFRLTEPCGRSSAKTLQGNATQGVQHHAFFLFPMGFIQTPFLDWD</sequence>
<dbReference type="EMBL" id="KI394485">
    <property type="protein sequence ID" value="ERN02832.1"/>
    <property type="molecule type" value="Genomic_DNA"/>
</dbReference>
<name>W1NZ05_AMBTC</name>
<accession>W1NZ05</accession>
<protein>
    <submittedName>
        <fullName evidence="1">Uncharacterized protein</fullName>
    </submittedName>
</protein>
<evidence type="ECO:0000313" key="1">
    <source>
        <dbReference type="EMBL" id="ERN02832.1"/>
    </source>
</evidence>
<evidence type="ECO:0000313" key="2">
    <source>
        <dbReference type="Proteomes" id="UP000017836"/>
    </source>
</evidence>
<dbReference type="Proteomes" id="UP000017836">
    <property type="component" value="Unassembled WGS sequence"/>
</dbReference>
<dbReference type="HOGENOM" id="CLU_1498277_0_0_1"/>
<dbReference type="AlphaFoldDB" id="W1NZ05"/>
<organism evidence="1 2">
    <name type="scientific">Amborella trichopoda</name>
    <dbReference type="NCBI Taxonomy" id="13333"/>
    <lineage>
        <taxon>Eukaryota</taxon>
        <taxon>Viridiplantae</taxon>
        <taxon>Streptophyta</taxon>
        <taxon>Embryophyta</taxon>
        <taxon>Tracheophyta</taxon>
        <taxon>Spermatophyta</taxon>
        <taxon>Magnoliopsida</taxon>
        <taxon>Amborellales</taxon>
        <taxon>Amborellaceae</taxon>
        <taxon>Amborella</taxon>
    </lineage>
</organism>
<dbReference type="Gramene" id="ERN02832">
    <property type="protein sequence ID" value="ERN02832"/>
    <property type="gene ID" value="AMTR_s00086p00150500"/>
</dbReference>